<proteinExistence type="predicted"/>
<comment type="caution">
    <text evidence="1">The sequence shown here is derived from an EMBL/GenBank/DDBJ whole genome shotgun (WGS) entry which is preliminary data.</text>
</comment>
<dbReference type="EMBL" id="PIPM01000003">
    <property type="protein sequence ID" value="RUO35353.1"/>
    <property type="molecule type" value="Genomic_DNA"/>
</dbReference>
<accession>A0A432WNI5</accession>
<dbReference type="AlphaFoldDB" id="A0A432WNI5"/>
<organism evidence="1 2">
    <name type="scientific">Aliidiomarina sanyensis</name>
    <dbReference type="NCBI Taxonomy" id="1249555"/>
    <lineage>
        <taxon>Bacteria</taxon>
        <taxon>Pseudomonadati</taxon>
        <taxon>Pseudomonadota</taxon>
        <taxon>Gammaproteobacteria</taxon>
        <taxon>Alteromonadales</taxon>
        <taxon>Idiomarinaceae</taxon>
        <taxon>Aliidiomarina</taxon>
    </lineage>
</organism>
<evidence type="ECO:0000313" key="2">
    <source>
        <dbReference type="Proteomes" id="UP000288405"/>
    </source>
</evidence>
<keyword evidence="2" id="KW-1185">Reference proteome</keyword>
<evidence type="ECO:0000313" key="1">
    <source>
        <dbReference type="EMBL" id="RUO35353.1"/>
    </source>
</evidence>
<protein>
    <submittedName>
        <fullName evidence="1">Uncharacterized protein</fullName>
    </submittedName>
</protein>
<name>A0A432WNI5_9GAMM</name>
<reference evidence="1 2" key="1">
    <citation type="journal article" date="2011" name="Front. Microbiol.">
        <title>Genomic signatures of strain selection and enhancement in Bacillus atrophaeus var. globigii, a historical biowarfare simulant.</title>
        <authorList>
            <person name="Gibbons H.S."/>
            <person name="Broomall S.M."/>
            <person name="McNew L.A."/>
            <person name="Daligault H."/>
            <person name="Chapman C."/>
            <person name="Bruce D."/>
            <person name="Karavis M."/>
            <person name="Krepps M."/>
            <person name="McGregor P.A."/>
            <person name="Hong C."/>
            <person name="Park K.H."/>
            <person name="Akmal A."/>
            <person name="Feldman A."/>
            <person name="Lin J.S."/>
            <person name="Chang W.E."/>
            <person name="Higgs B.W."/>
            <person name="Demirev P."/>
            <person name="Lindquist J."/>
            <person name="Liem A."/>
            <person name="Fochler E."/>
            <person name="Read T.D."/>
            <person name="Tapia R."/>
            <person name="Johnson S."/>
            <person name="Bishop-Lilly K.A."/>
            <person name="Detter C."/>
            <person name="Han C."/>
            <person name="Sozhamannan S."/>
            <person name="Rosenzweig C.N."/>
            <person name="Skowronski E.W."/>
        </authorList>
    </citation>
    <scope>NUCLEOTIDE SEQUENCE [LARGE SCALE GENOMIC DNA]</scope>
    <source>
        <strain evidence="1 2">GYP-17</strain>
    </source>
</reference>
<sequence length="67" mass="7369">MPSPQRGALATIIAFTPHAQRGALATIIAFTRMPNAVRWLRSSRGHGIGKIEDKVLKWVWVGPMFVG</sequence>
<dbReference type="Proteomes" id="UP000288405">
    <property type="component" value="Unassembled WGS sequence"/>
</dbReference>
<dbReference type="RefSeq" id="WP_126776471.1">
    <property type="nucleotide sequence ID" value="NZ_PIPM01000003.1"/>
</dbReference>
<gene>
    <name evidence="1" type="ORF">CWE11_04890</name>
</gene>